<proteinExistence type="predicted"/>
<protein>
    <submittedName>
        <fullName evidence="1">Uncharacterized protein</fullName>
    </submittedName>
</protein>
<organism evidence="1 2">
    <name type="scientific">Pseudoalteromonas issachenkonii</name>
    <dbReference type="NCBI Taxonomy" id="152297"/>
    <lineage>
        <taxon>Bacteria</taxon>
        <taxon>Pseudomonadati</taxon>
        <taxon>Pseudomonadota</taxon>
        <taxon>Gammaproteobacteria</taxon>
        <taxon>Alteromonadales</taxon>
        <taxon>Pseudoalteromonadaceae</taxon>
        <taxon>Pseudoalteromonas</taxon>
    </lineage>
</organism>
<gene>
    <name evidence="1" type="ORF">V6257_04045</name>
</gene>
<evidence type="ECO:0000313" key="1">
    <source>
        <dbReference type="EMBL" id="MEL0654193.1"/>
    </source>
</evidence>
<comment type="caution">
    <text evidence="1">The sequence shown here is derived from an EMBL/GenBank/DDBJ whole genome shotgun (WGS) entry which is preliminary data.</text>
</comment>
<accession>A0ABU9GXB4</accession>
<dbReference type="RefSeq" id="WP_341601682.1">
    <property type="nucleotide sequence ID" value="NZ_JBAKAW010000003.1"/>
</dbReference>
<sequence>MKLLTSQITRMVALLHNKDFFHIYLYAGLSPSGCDWRYIIGHTKDGKWPTDDLITYGSINSSSKLTWSEKNTTEDLCNDFINYFKLEKYSPTKEQLRYINWYSTVVNSLAEDEAVIFYADYQTSHQHLLNNAPGFVKK</sequence>
<dbReference type="Proteomes" id="UP001371391">
    <property type="component" value="Unassembled WGS sequence"/>
</dbReference>
<dbReference type="EMBL" id="JBAKAW010000003">
    <property type="protein sequence ID" value="MEL0654193.1"/>
    <property type="molecule type" value="Genomic_DNA"/>
</dbReference>
<reference evidence="1 2" key="1">
    <citation type="submission" date="2024-02" db="EMBL/GenBank/DDBJ databases">
        <title>Bacteria isolated from the canopy kelp, Nereocystis luetkeana.</title>
        <authorList>
            <person name="Pfister C.A."/>
            <person name="Younker I.T."/>
            <person name="Light S.H."/>
        </authorList>
    </citation>
    <scope>NUCLEOTIDE SEQUENCE [LARGE SCALE GENOMIC DNA]</scope>
    <source>
        <strain evidence="1 2">TI.1.03</strain>
    </source>
</reference>
<evidence type="ECO:0000313" key="2">
    <source>
        <dbReference type="Proteomes" id="UP001371391"/>
    </source>
</evidence>
<name>A0ABU9GXB4_9GAMM</name>
<keyword evidence="2" id="KW-1185">Reference proteome</keyword>